<dbReference type="EMBL" id="VMNI01000003">
    <property type="protein sequence ID" value="TVO79149.1"/>
    <property type="molecule type" value="Genomic_DNA"/>
</dbReference>
<evidence type="ECO:0000259" key="1">
    <source>
        <dbReference type="SMART" id="SM00347"/>
    </source>
</evidence>
<dbReference type="Proteomes" id="UP000318349">
    <property type="component" value="Unassembled WGS sequence"/>
</dbReference>
<proteinExistence type="predicted"/>
<dbReference type="InterPro" id="IPR036390">
    <property type="entry name" value="WH_DNA-bd_sf"/>
</dbReference>
<feature type="domain" description="HTH marR-type" evidence="1">
    <location>
        <begin position="33"/>
        <end position="131"/>
    </location>
</feature>
<dbReference type="AlphaFoldDB" id="A0A558CPX1"/>
<gene>
    <name evidence="2" type="ORF">FHP89_02905</name>
</gene>
<evidence type="ECO:0000313" key="3">
    <source>
        <dbReference type="Proteomes" id="UP000318349"/>
    </source>
</evidence>
<dbReference type="GO" id="GO:0006950">
    <property type="term" value="P:response to stress"/>
    <property type="evidence" value="ECO:0007669"/>
    <property type="project" value="TreeGrafter"/>
</dbReference>
<accession>A0A558CPX1</accession>
<dbReference type="InterPro" id="IPR036388">
    <property type="entry name" value="WH-like_DNA-bd_sf"/>
</dbReference>
<dbReference type="SUPFAM" id="SSF46785">
    <property type="entry name" value="Winged helix' DNA-binding domain"/>
    <property type="match status" value="1"/>
</dbReference>
<dbReference type="Gene3D" id="1.10.10.10">
    <property type="entry name" value="Winged helix-like DNA-binding domain superfamily/Winged helix DNA-binding domain"/>
    <property type="match status" value="1"/>
</dbReference>
<evidence type="ECO:0000313" key="2">
    <source>
        <dbReference type="EMBL" id="TVO79149.1"/>
    </source>
</evidence>
<name>A0A558CPX1_9RHOO</name>
<dbReference type="Pfam" id="PF12802">
    <property type="entry name" value="MarR_2"/>
    <property type="match status" value="1"/>
</dbReference>
<dbReference type="PANTHER" id="PTHR33164:SF105">
    <property type="entry name" value="TRANSCRIPTIONAL REPRESSOR PROTEIN-RELATED"/>
    <property type="match status" value="1"/>
</dbReference>
<comment type="caution">
    <text evidence="2">The sequence shown here is derived from an EMBL/GenBank/DDBJ whole genome shotgun (WGS) entry which is preliminary data.</text>
</comment>
<protein>
    <submittedName>
        <fullName evidence="2">Winged helix-turn-helix transcriptional regulator</fullName>
    </submittedName>
</protein>
<dbReference type="InterPro" id="IPR000835">
    <property type="entry name" value="HTH_MarR-typ"/>
</dbReference>
<dbReference type="GO" id="GO:0003700">
    <property type="term" value="F:DNA-binding transcription factor activity"/>
    <property type="evidence" value="ECO:0007669"/>
    <property type="project" value="InterPro"/>
</dbReference>
<dbReference type="PANTHER" id="PTHR33164">
    <property type="entry name" value="TRANSCRIPTIONAL REGULATOR, MARR FAMILY"/>
    <property type="match status" value="1"/>
</dbReference>
<dbReference type="SMART" id="SM00347">
    <property type="entry name" value="HTH_MARR"/>
    <property type="match status" value="1"/>
</dbReference>
<organism evidence="2 3">
    <name type="scientific">Denitromonas halophila</name>
    <dbReference type="NCBI Taxonomy" id="1629404"/>
    <lineage>
        <taxon>Bacteria</taxon>
        <taxon>Pseudomonadati</taxon>
        <taxon>Pseudomonadota</taxon>
        <taxon>Betaproteobacteria</taxon>
        <taxon>Rhodocyclales</taxon>
        <taxon>Zoogloeaceae</taxon>
        <taxon>Denitromonas</taxon>
    </lineage>
</organism>
<reference evidence="2 3" key="1">
    <citation type="submission" date="2019-07" db="EMBL/GenBank/DDBJ databases">
        <title>The pathways for chlorine oxyanion respiration interact through the shared metabolite chlorate.</title>
        <authorList>
            <person name="Barnum T.P."/>
            <person name="Cheng Y."/>
            <person name="Hill K.A."/>
            <person name="Lucas L.N."/>
            <person name="Carlson H.K."/>
            <person name="Coates J.D."/>
        </authorList>
    </citation>
    <scope>NUCLEOTIDE SEQUENCE [LARGE SCALE GENOMIC DNA]</scope>
    <source>
        <strain evidence="2 3">SFB-1</strain>
    </source>
</reference>
<sequence>MQSSTVKTSLPPLACTGARLRRLTRRVTVFYEQYLRSVGLRLTQYSLLAHLELEPQPLQVLAEKLEMDRTTLTRGIKPLVAAGWIVQTPGADARQRLLALSPEGVELRARAREVWARAQGELEAVMDRDFVAELNLNLDAALLRLKPALPEDN</sequence>
<dbReference type="InterPro" id="IPR039422">
    <property type="entry name" value="MarR/SlyA-like"/>
</dbReference>